<name>A0A7I7JYT8_9MYCO</name>
<dbReference type="Proteomes" id="UP000467006">
    <property type="component" value="Chromosome"/>
</dbReference>
<reference evidence="1 2" key="1">
    <citation type="journal article" date="2019" name="Emerg. Microbes Infect.">
        <title>Comprehensive subspecies identification of 175 nontuberculous mycobacteria species based on 7547 genomic profiles.</title>
        <authorList>
            <person name="Matsumoto Y."/>
            <person name="Kinjo T."/>
            <person name="Motooka D."/>
            <person name="Nabeya D."/>
            <person name="Jung N."/>
            <person name="Uechi K."/>
            <person name="Horii T."/>
            <person name="Iida T."/>
            <person name="Fujita J."/>
            <person name="Nakamura S."/>
        </authorList>
    </citation>
    <scope>NUCLEOTIDE SEQUENCE [LARGE SCALE GENOMIC DNA]</scope>
    <source>
        <strain evidence="1 2">JCM 6396</strain>
    </source>
</reference>
<dbReference type="InterPro" id="IPR000415">
    <property type="entry name" value="Nitroreductase-like"/>
</dbReference>
<dbReference type="KEGG" id="mdu:MDUV_17930"/>
<organism evidence="1 2">
    <name type="scientific">Mycolicibacterium duvalii</name>
    <dbReference type="NCBI Taxonomy" id="39688"/>
    <lineage>
        <taxon>Bacteria</taxon>
        <taxon>Bacillati</taxon>
        <taxon>Actinomycetota</taxon>
        <taxon>Actinomycetes</taxon>
        <taxon>Mycobacteriales</taxon>
        <taxon>Mycobacteriaceae</taxon>
        <taxon>Mycolicibacterium</taxon>
    </lineage>
</organism>
<dbReference type="Gene3D" id="3.40.109.10">
    <property type="entry name" value="NADH Oxidase"/>
    <property type="match status" value="1"/>
</dbReference>
<sequence>MNDFQREGEALNAQFPDAETLRSALALAARAPSVHNSQPWQWRVGEHSLHLYANPDLLLSHTDPDGRDLLLSCGAALNHCAVALAALGWQAKIHRFPNPADPCHLAAVEVYRYPAAELDIALAAAIPRRRTDRRHYSSWPVPRGDIALMGARAARAGVILRRIDDLEALRRLVDEAASRHLADPGYLTELTTWSGRYASTAGVPARSVPGANGTGSVPLRSFAGGVLAQPEGVEADEENAVVVALGTVADDRLSRLRAGEAASIVMLTATAQGLASCPITEPLEVPDTRATVRSDVFGADAYPQIMLRIGWAPVNADPLPSTPRRDIAEFVTTLDGAPIR</sequence>
<evidence type="ECO:0000313" key="2">
    <source>
        <dbReference type="Proteomes" id="UP000467006"/>
    </source>
</evidence>
<gene>
    <name evidence="1" type="ORF">MDUV_17930</name>
</gene>
<dbReference type="GO" id="GO:0016491">
    <property type="term" value="F:oxidoreductase activity"/>
    <property type="evidence" value="ECO:0007669"/>
    <property type="project" value="InterPro"/>
</dbReference>
<dbReference type="NCBIfam" id="NF047509">
    <property type="entry name" value="Rv3131_FMN_oxido"/>
    <property type="match status" value="1"/>
</dbReference>
<dbReference type="PANTHER" id="PTHR23026">
    <property type="entry name" value="NADPH NITROREDUCTASE"/>
    <property type="match status" value="1"/>
</dbReference>
<dbReference type="InterPro" id="IPR050627">
    <property type="entry name" value="Nitroreductase/BluB"/>
</dbReference>
<evidence type="ECO:0000313" key="1">
    <source>
        <dbReference type="EMBL" id="BBX16933.1"/>
    </source>
</evidence>
<dbReference type="AlphaFoldDB" id="A0A7I7JYT8"/>
<keyword evidence="2" id="KW-1185">Reference proteome</keyword>
<accession>A0A7I7JYT8</accession>
<dbReference type="SUPFAM" id="SSF55469">
    <property type="entry name" value="FMN-dependent nitroreductase-like"/>
    <property type="match status" value="1"/>
</dbReference>
<dbReference type="EMBL" id="AP022563">
    <property type="protein sequence ID" value="BBX16933.1"/>
    <property type="molecule type" value="Genomic_DNA"/>
</dbReference>
<protein>
    <submittedName>
        <fullName evidence="1">NAD(P)H nitroreductase</fullName>
    </submittedName>
</protein>
<dbReference type="PANTHER" id="PTHR23026:SF123">
    <property type="entry name" value="NAD(P)H NITROREDUCTASE RV3131-RELATED"/>
    <property type="match status" value="1"/>
</dbReference>
<proteinExistence type="predicted"/>